<dbReference type="SUPFAM" id="SSF55455">
    <property type="entry name" value="SRF-like"/>
    <property type="match status" value="1"/>
</dbReference>
<evidence type="ECO:0000256" key="5">
    <source>
        <dbReference type="ARBA" id="ARBA00023163"/>
    </source>
</evidence>
<evidence type="ECO:0000256" key="2">
    <source>
        <dbReference type="ARBA" id="ARBA00023015"/>
    </source>
</evidence>
<keyword evidence="4" id="KW-0010">Activator</keyword>
<dbReference type="PROSITE" id="PS51297">
    <property type="entry name" value="K_BOX"/>
    <property type="match status" value="1"/>
</dbReference>
<comment type="caution">
    <text evidence="13">The sequence shown here is derived from an EMBL/GenBank/DDBJ whole genome shotgun (WGS) entry which is preliminary data.</text>
</comment>
<dbReference type="InterPro" id="IPR033896">
    <property type="entry name" value="MEF2-like_N"/>
</dbReference>
<dbReference type="GO" id="GO:0000977">
    <property type="term" value="F:RNA polymerase II transcription regulatory region sequence-specific DNA binding"/>
    <property type="evidence" value="ECO:0007669"/>
    <property type="project" value="InterPro"/>
</dbReference>
<dbReference type="GO" id="GO:0045944">
    <property type="term" value="P:positive regulation of transcription by RNA polymerase II"/>
    <property type="evidence" value="ECO:0007669"/>
    <property type="project" value="InterPro"/>
</dbReference>
<evidence type="ECO:0000256" key="3">
    <source>
        <dbReference type="ARBA" id="ARBA00023125"/>
    </source>
</evidence>
<evidence type="ECO:0000256" key="1">
    <source>
        <dbReference type="ARBA" id="ARBA00004123"/>
    </source>
</evidence>
<dbReference type="PANTHER" id="PTHR48019">
    <property type="entry name" value="SERUM RESPONSE FACTOR HOMOLOG"/>
    <property type="match status" value="1"/>
</dbReference>
<dbReference type="FunFam" id="3.40.1810.10:FF:000009">
    <property type="entry name" value="agamous-like MADS-box protein AGL11"/>
    <property type="match status" value="1"/>
</dbReference>
<sequence length="359" mass="40601">MRCRAPSNSDIRVVLTRPTGFKVGGRSGIKPQEPDRLNGLRPSTTRVGIELGLLGHILAKLAEYSTSLISDCYNLSIGKHISLLQLLVQKYKNLPNTIPLISSVRVSNKGVLMSFPNESGEMSPQRKLGRGKIEIKRIENTTNRQVTFCKRRNGLLKKAYELSVLCDAEVALIVFSSRGRLYEYANNSVKGTIDRYKKACLDPPSSGSVAEANAQFYQQEATKLRQQIANLQNQNRQFYRNIMGESLGNMPAKDLKNLESKLEKGISRIRSKKNELLFAEIEYMQKRENELHNSNQFLRAKIAENERSQQQHMSLMPGSSDFDLVPPHQPFDGRNYLQVNDLQPNNSYSCQDQTPLQLV</sequence>
<evidence type="ECO:0000259" key="11">
    <source>
        <dbReference type="PROSITE" id="PS50066"/>
    </source>
</evidence>
<feature type="domain" description="MADS-box" evidence="11">
    <location>
        <begin position="128"/>
        <end position="188"/>
    </location>
</feature>
<proteinExistence type="predicted"/>
<keyword evidence="3" id="KW-0238">DNA-binding</keyword>
<dbReference type="GO" id="GO:0048608">
    <property type="term" value="P:reproductive structure development"/>
    <property type="evidence" value="ECO:0007669"/>
    <property type="project" value="UniProtKB-ARBA"/>
</dbReference>
<evidence type="ECO:0000256" key="7">
    <source>
        <dbReference type="ARBA" id="ARBA00053580"/>
    </source>
</evidence>
<dbReference type="GO" id="GO:0009791">
    <property type="term" value="P:post-embryonic development"/>
    <property type="evidence" value="ECO:0007669"/>
    <property type="project" value="UniProtKB-ARBA"/>
</dbReference>
<keyword evidence="14" id="KW-1185">Reference proteome</keyword>
<evidence type="ECO:0000256" key="4">
    <source>
        <dbReference type="ARBA" id="ARBA00023159"/>
    </source>
</evidence>
<feature type="domain" description="K-box" evidence="12">
    <location>
        <begin position="214"/>
        <end position="308"/>
    </location>
</feature>
<dbReference type="InterPro" id="IPR050142">
    <property type="entry name" value="MADS-box/MEF2_TF"/>
</dbReference>
<dbReference type="AlphaFoldDB" id="A0AAD8KR78"/>
<comment type="subcellular location">
    <subcellularLocation>
        <location evidence="1">Nucleus</location>
    </subcellularLocation>
</comment>
<dbReference type="PROSITE" id="PS00350">
    <property type="entry name" value="MADS_BOX_1"/>
    <property type="match status" value="1"/>
</dbReference>
<dbReference type="GO" id="GO:0046983">
    <property type="term" value="F:protein dimerization activity"/>
    <property type="evidence" value="ECO:0007669"/>
    <property type="project" value="InterPro"/>
</dbReference>
<gene>
    <name evidence="13" type="ORF">QVD17_20197</name>
</gene>
<accession>A0AAD8KR78</accession>
<evidence type="ECO:0000256" key="9">
    <source>
        <dbReference type="SAM" id="Coils"/>
    </source>
</evidence>
<dbReference type="PRINTS" id="PR00404">
    <property type="entry name" value="MADSDOMAIN"/>
</dbReference>
<keyword evidence="9" id="KW-0175">Coiled coil</keyword>
<dbReference type="InterPro" id="IPR036879">
    <property type="entry name" value="TF_MADSbox_sf"/>
</dbReference>
<keyword evidence="5" id="KW-0804">Transcription</keyword>
<dbReference type="Proteomes" id="UP001229421">
    <property type="component" value="Unassembled WGS sequence"/>
</dbReference>
<dbReference type="Gene3D" id="3.40.1810.10">
    <property type="entry name" value="Transcription factor, MADS-box"/>
    <property type="match status" value="1"/>
</dbReference>
<reference evidence="13" key="1">
    <citation type="journal article" date="2023" name="bioRxiv">
        <title>Improved chromosome-level genome assembly for marigold (Tagetes erecta).</title>
        <authorList>
            <person name="Jiang F."/>
            <person name="Yuan L."/>
            <person name="Wang S."/>
            <person name="Wang H."/>
            <person name="Xu D."/>
            <person name="Wang A."/>
            <person name="Fan W."/>
        </authorList>
    </citation>
    <scope>NUCLEOTIDE SEQUENCE</scope>
    <source>
        <strain evidence="13">WSJ</strain>
        <tissue evidence="13">Leaf</tissue>
    </source>
</reference>
<dbReference type="Pfam" id="PF01486">
    <property type="entry name" value="K-box"/>
    <property type="match status" value="1"/>
</dbReference>
<dbReference type="Pfam" id="PF00319">
    <property type="entry name" value="SRF-TF"/>
    <property type="match status" value="1"/>
</dbReference>
<comment type="function">
    <text evidence="7">Probable transcription factor involved in regulating genes that determines stamen and carpel development in wild-type flowers.</text>
</comment>
<dbReference type="CDD" id="cd00265">
    <property type="entry name" value="MADS_MEF2_like"/>
    <property type="match status" value="1"/>
</dbReference>
<protein>
    <recommendedName>
        <fullName evidence="8">Floral homeotic protein AGAMOUS</fullName>
    </recommendedName>
</protein>
<evidence type="ECO:0000259" key="12">
    <source>
        <dbReference type="PROSITE" id="PS51297"/>
    </source>
</evidence>
<evidence type="ECO:0000256" key="10">
    <source>
        <dbReference type="SAM" id="MobiDB-lite"/>
    </source>
</evidence>
<evidence type="ECO:0000313" key="13">
    <source>
        <dbReference type="EMBL" id="KAK1424857.1"/>
    </source>
</evidence>
<organism evidence="13 14">
    <name type="scientific">Tagetes erecta</name>
    <name type="common">African marigold</name>
    <dbReference type="NCBI Taxonomy" id="13708"/>
    <lineage>
        <taxon>Eukaryota</taxon>
        <taxon>Viridiplantae</taxon>
        <taxon>Streptophyta</taxon>
        <taxon>Embryophyta</taxon>
        <taxon>Tracheophyta</taxon>
        <taxon>Spermatophyta</taxon>
        <taxon>Magnoliopsida</taxon>
        <taxon>eudicotyledons</taxon>
        <taxon>Gunneridae</taxon>
        <taxon>Pentapetalae</taxon>
        <taxon>asterids</taxon>
        <taxon>campanulids</taxon>
        <taxon>Asterales</taxon>
        <taxon>Asteraceae</taxon>
        <taxon>Asteroideae</taxon>
        <taxon>Heliantheae alliance</taxon>
        <taxon>Tageteae</taxon>
        <taxon>Tagetes</taxon>
    </lineage>
</organism>
<evidence type="ECO:0000313" key="14">
    <source>
        <dbReference type="Proteomes" id="UP001229421"/>
    </source>
</evidence>
<feature type="region of interest" description="Disordered" evidence="10">
    <location>
        <begin position="306"/>
        <end position="334"/>
    </location>
</feature>
<dbReference type="PROSITE" id="PS50066">
    <property type="entry name" value="MADS_BOX_2"/>
    <property type="match status" value="1"/>
</dbReference>
<dbReference type="SMART" id="SM00432">
    <property type="entry name" value="MADS"/>
    <property type="match status" value="1"/>
</dbReference>
<evidence type="ECO:0000256" key="6">
    <source>
        <dbReference type="ARBA" id="ARBA00023242"/>
    </source>
</evidence>
<dbReference type="EMBL" id="JAUHHV010000005">
    <property type="protein sequence ID" value="KAK1424857.1"/>
    <property type="molecule type" value="Genomic_DNA"/>
</dbReference>
<dbReference type="GO" id="GO:0005634">
    <property type="term" value="C:nucleus"/>
    <property type="evidence" value="ECO:0007669"/>
    <property type="project" value="UniProtKB-SubCell"/>
</dbReference>
<dbReference type="InterPro" id="IPR002100">
    <property type="entry name" value="TF_MADSbox"/>
</dbReference>
<keyword evidence="2" id="KW-0805">Transcription regulation</keyword>
<name>A0AAD8KR78_TARER</name>
<dbReference type="InterPro" id="IPR002487">
    <property type="entry name" value="TF_Kbox"/>
</dbReference>
<evidence type="ECO:0000256" key="8">
    <source>
        <dbReference type="ARBA" id="ARBA00070139"/>
    </source>
</evidence>
<feature type="coiled-coil region" evidence="9">
    <location>
        <begin position="214"/>
        <end position="275"/>
    </location>
</feature>
<dbReference type="GO" id="GO:0003700">
    <property type="term" value="F:DNA-binding transcription factor activity"/>
    <property type="evidence" value="ECO:0007669"/>
    <property type="project" value="InterPro"/>
</dbReference>
<keyword evidence="6" id="KW-0539">Nucleus</keyword>